<evidence type="ECO:0000256" key="2">
    <source>
        <dbReference type="ARBA" id="ARBA00023125"/>
    </source>
</evidence>
<evidence type="ECO:0000256" key="3">
    <source>
        <dbReference type="ARBA" id="ARBA00023163"/>
    </source>
</evidence>
<dbReference type="Pfam" id="PF20240">
    <property type="entry name" value="DUF6597"/>
    <property type="match status" value="1"/>
</dbReference>
<organism evidence="5 6">
    <name type="scientific">Saccharopolyspora mangrovi</name>
    <dbReference type="NCBI Taxonomy" id="3082379"/>
    <lineage>
        <taxon>Bacteria</taxon>
        <taxon>Bacillati</taxon>
        <taxon>Actinomycetota</taxon>
        <taxon>Actinomycetes</taxon>
        <taxon>Pseudonocardiales</taxon>
        <taxon>Pseudonocardiaceae</taxon>
        <taxon>Saccharopolyspora</taxon>
    </lineage>
</organism>
<evidence type="ECO:0000256" key="1">
    <source>
        <dbReference type="ARBA" id="ARBA00023015"/>
    </source>
</evidence>
<comment type="caution">
    <text evidence="5">The sequence shown here is derived from an EMBL/GenBank/DDBJ whole genome shotgun (WGS) entry which is preliminary data.</text>
</comment>
<evidence type="ECO:0000259" key="4">
    <source>
        <dbReference type="PROSITE" id="PS01124"/>
    </source>
</evidence>
<dbReference type="InterPro" id="IPR046532">
    <property type="entry name" value="DUF6597"/>
</dbReference>
<gene>
    <name evidence="5" type="ORF">R4I43_11170</name>
</gene>
<dbReference type="InterPro" id="IPR018060">
    <property type="entry name" value="HTH_AraC"/>
</dbReference>
<dbReference type="Pfam" id="PF12833">
    <property type="entry name" value="HTH_18"/>
    <property type="match status" value="1"/>
</dbReference>
<dbReference type="PANTHER" id="PTHR46796">
    <property type="entry name" value="HTH-TYPE TRANSCRIPTIONAL ACTIVATOR RHAS-RELATED"/>
    <property type="match status" value="1"/>
</dbReference>
<evidence type="ECO:0000313" key="5">
    <source>
        <dbReference type="EMBL" id="MEB3367967.1"/>
    </source>
</evidence>
<keyword evidence="3" id="KW-0804">Transcription</keyword>
<dbReference type="PANTHER" id="PTHR46796:SF15">
    <property type="entry name" value="BLL1074 PROTEIN"/>
    <property type="match status" value="1"/>
</dbReference>
<dbReference type="SMART" id="SM00342">
    <property type="entry name" value="HTH_ARAC"/>
    <property type="match status" value="1"/>
</dbReference>
<name>A0ABU6A933_9PSEU</name>
<dbReference type="InterPro" id="IPR050204">
    <property type="entry name" value="AraC_XylS_family_regulators"/>
</dbReference>
<protein>
    <submittedName>
        <fullName evidence="5">Helix-turn-helix transcriptional regulator</fullName>
    </submittedName>
</protein>
<keyword evidence="1" id="KW-0805">Transcription regulation</keyword>
<sequence>MGYWERVPGAELRGIVSCVWGHGDDLAGGSQLVVPDACVDLIWRAGRVEAVGPDTRAWVSELDAGQPIFGIRAAPGMARSLLGVPAGEVRDLRLDAAELWGAEMRDLGEAIGERPELAPVMLEDFARRRLTEWAPDPAVAAAVSALDVAQPPSISALAHRIGVSERQLRRRIGDAVGYGPQTLVGVLRFQRTARSGGREPLADLAHRCGYADQAHLTREFRKLAGTTPKRYFASS</sequence>
<dbReference type="InterPro" id="IPR009057">
    <property type="entry name" value="Homeodomain-like_sf"/>
</dbReference>
<reference evidence="5 6" key="1">
    <citation type="submission" date="2023-10" db="EMBL/GenBank/DDBJ databases">
        <title>Saccharopolyspora sp. nov., isolated from mangrove soil.</title>
        <authorList>
            <person name="Lu Y."/>
            <person name="Liu W."/>
        </authorList>
    </citation>
    <scope>NUCLEOTIDE SEQUENCE [LARGE SCALE GENOMIC DNA]</scope>
    <source>
        <strain evidence="5 6">S2-29</strain>
    </source>
</reference>
<proteinExistence type="predicted"/>
<accession>A0ABU6A933</accession>
<evidence type="ECO:0000313" key="6">
    <source>
        <dbReference type="Proteomes" id="UP001327093"/>
    </source>
</evidence>
<dbReference type="PROSITE" id="PS01124">
    <property type="entry name" value="HTH_ARAC_FAMILY_2"/>
    <property type="match status" value="1"/>
</dbReference>
<keyword evidence="6" id="KW-1185">Reference proteome</keyword>
<feature type="domain" description="HTH araC/xylS-type" evidence="4">
    <location>
        <begin position="147"/>
        <end position="234"/>
    </location>
</feature>
<dbReference type="SUPFAM" id="SSF46689">
    <property type="entry name" value="Homeodomain-like"/>
    <property type="match status" value="1"/>
</dbReference>
<dbReference type="Gene3D" id="1.10.10.60">
    <property type="entry name" value="Homeodomain-like"/>
    <property type="match status" value="1"/>
</dbReference>
<dbReference type="RefSeq" id="WP_324265503.1">
    <property type="nucleotide sequence ID" value="NZ_JAWLNX010000006.1"/>
</dbReference>
<dbReference type="EMBL" id="JAWLNX010000006">
    <property type="protein sequence ID" value="MEB3367967.1"/>
    <property type="molecule type" value="Genomic_DNA"/>
</dbReference>
<keyword evidence="2" id="KW-0238">DNA-binding</keyword>
<dbReference type="Proteomes" id="UP001327093">
    <property type="component" value="Unassembled WGS sequence"/>
</dbReference>